<evidence type="ECO:0000313" key="3">
    <source>
        <dbReference type="Proteomes" id="UP001151760"/>
    </source>
</evidence>
<reference evidence="2" key="1">
    <citation type="journal article" date="2022" name="Int. J. Mol. Sci.">
        <title>Draft Genome of Tanacetum Coccineum: Genomic Comparison of Closely Related Tanacetum-Family Plants.</title>
        <authorList>
            <person name="Yamashiro T."/>
            <person name="Shiraishi A."/>
            <person name="Nakayama K."/>
            <person name="Satake H."/>
        </authorList>
    </citation>
    <scope>NUCLEOTIDE SEQUENCE</scope>
</reference>
<gene>
    <name evidence="2" type="ORF">Tco_0977756</name>
</gene>
<dbReference type="EMBL" id="BQNB010016422">
    <property type="protein sequence ID" value="GJT51599.1"/>
    <property type="molecule type" value="Genomic_DNA"/>
</dbReference>
<feature type="region of interest" description="Disordered" evidence="1">
    <location>
        <begin position="1"/>
        <end position="23"/>
    </location>
</feature>
<proteinExistence type="predicted"/>
<evidence type="ECO:0000256" key="1">
    <source>
        <dbReference type="SAM" id="MobiDB-lite"/>
    </source>
</evidence>
<organism evidence="2 3">
    <name type="scientific">Tanacetum coccineum</name>
    <dbReference type="NCBI Taxonomy" id="301880"/>
    <lineage>
        <taxon>Eukaryota</taxon>
        <taxon>Viridiplantae</taxon>
        <taxon>Streptophyta</taxon>
        <taxon>Embryophyta</taxon>
        <taxon>Tracheophyta</taxon>
        <taxon>Spermatophyta</taxon>
        <taxon>Magnoliopsida</taxon>
        <taxon>eudicotyledons</taxon>
        <taxon>Gunneridae</taxon>
        <taxon>Pentapetalae</taxon>
        <taxon>asterids</taxon>
        <taxon>campanulids</taxon>
        <taxon>Asterales</taxon>
        <taxon>Asteraceae</taxon>
        <taxon>Asteroideae</taxon>
        <taxon>Anthemideae</taxon>
        <taxon>Anthemidinae</taxon>
        <taxon>Tanacetum</taxon>
    </lineage>
</organism>
<accession>A0ABQ5EL78</accession>
<protein>
    <submittedName>
        <fullName evidence="2">Uncharacterized protein</fullName>
    </submittedName>
</protein>
<feature type="non-terminal residue" evidence="2">
    <location>
        <position position="1"/>
    </location>
</feature>
<feature type="compositionally biased region" description="Basic residues" evidence="1">
    <location>
        <begin position="9"/>
        <end position="19"/>
    </location>
</feature>
<name>A0ABQ5EL78_9ASTR</name>
<keyword evidence="3" id="KW-1185">Reference proteome</keyword>
<reference evidence="2" key="2">
    <citation type="submission" date="2022-01" db="EMBL/GenBank/DDBJ databases">
        <authorList>
            <person name="Yamashiro T."/>
            <person name="Shiraishi A."/>
            <person name="Satake H."/>
            <person name="Nakayama K."/>
        </authorList>
    </citation>
    <scope>NUCLEOTIDE SEQUENCE</scope>
</reference>
<dbReference type="Proteomes" id="UP001151760">
    <property type="component" value="Unassembled WGS sequence"/>
</dbReference>
<sequence>PEIGEANRVHKKKKQKKRTLPHDNSDRLAGLWMIQMFLVQIVRLSDHGMVVDEGEQDFTNPTDCWKLGLEDD</sequence>
<evidence type="ECO:0000313" key="2">
    <source>
        <dbReference type="EMBL" id="GJT51599.1"/>
    </source>
</evidence>
<comment type="caution">
    <text evidence="2">The sequence shown here is derived from an EMBL/GenBank/DDBJ whole genome shotgun (WGS) entry which is preliminary data.</text>
</comment>